<name>R7RXD6_STEHR</name>
<reference evidence="3" key="1">
    <citation type="journal article" date="2012" name="Science">
        <title>The Paleozoic origin of enzymatic lignin decomposition reconstructed from 31 fungal genomes.</title>
        <authorList>
            <person name="Floudas D."/>
            <person name="Binder M."/>
            <person name="Riley R."/>
            <person name="Barry K."/>
            <person name="Blanchette R.A."/>
            <person name="Henrissat B."/>
            <person name="Martinez A.T."/>
            <person name="Otillar R."/>
            <person name="Spatafora J.W."/>
            <person name="Yadav J.S."/>
            <person name="Aerts A."/>
            <person name="Benoit I."/>
            <person name="Boyd A."/>
            <person name="Carlson A."/>
            <person name="Copeland A."/>
            <person name="Coutinho P.M."/>
            <person name="de Vries R.P."/>
            <person name="Ferreira P."/>
            <person name="Findley K."/>
            <person name="Foster B."/>
            <person name="Gaskell J."/>
            <person name="Glotzer D."/>
            <person name="Gorecki P."/>
            <person name="Heitman J."/>
            <person name="Hesse C."/>
            <person name="Hori C."/>
            <person name="Igarashi K."/>
            <person name="Jurgens J.A."/>
            <person name="Kallen N."/>
            <person name="Kersten P."/>
            <person name="Kohler A."/>
            <person name="Kuees U."/>
            <person name="Kumar T.K.A."/>
            <person name="Kuo A."/>
            <person name="LaButti K."/>
            <person name="Larrondo L.F."/>
            <person name="Lindquist E."/>
            <person name="Ling A."/>
            <person name="Lombard V."/>
            <person name="Lucas S."/>
            <person name="Lundell T."/>
            <person name="Martin R."/>
            <person name="McLaughlin D.J."/>
            <person name="Morgenstern I."/>
            <person name="Morin E."/>
            <person name="Murat C."/>
            <person name="Nagy L.G."/>
            <person name="Nolan M."/>
            <person name="Ohm R.A."/>
            <person name="Patyshakuliyeva A."/>
            <person name="Rokas A."/>
            <person name="Ruiz-Duenas F.J."/>
            <person name="Sabat G."/>
            <person name="Salamov A."/>
            <person name="Samejima M."/>
            <person name="Schmutz J."/>
            <person name="Slot J.C."/>
            <person name="St John F."/>
            <person name="Stenlid J."/>
            <person name="Sun H."/>
            <person name="Sun S."/>
            <person name="Syed K."/>
            <person name="Tsang A."/>
            <person name="Wiebenga A."/>
            <person name="Young D."/>
            <person name="Pisabarro A."/>
            <person name="Eastwood D.C."/>
            <person name="Martin F."/>
            <person name="Cullen D."/>
            <person name="Grigoriev I.V."/>
            <person name="Hibbett D.S."/>
        </authorList>
    </citation>
    <scope>NUCLEOTIDE SEQUENCE [LARGE SCALE GENOMIC DNA]</scope>
    <source>
        <strain evidence="3">FP-91666</strain>
    </source>
</reference>
<dbReference type="KEGG" id="shs:STEHIDRAFT_172973"/>
<dbReference type="AlphaFoldDB" id="R7RXD6"/>
<keyword evidence="3" id="KW-1185">Reference proteome</keyword>
<feature type="region of interest" description="Disordered" evidence="1">
    <location>
        <begin position="1"/>
        <end position="62"/>
    </location>
</feature>
<evidence type="ECO:0000313" key="3">
    <source>
        <dbReference type="Proteomes" id="UP000053927"/>
    </source>
</evidence>
<evidence type="ECO:0000256" key="1">
    <source>
        <dbReference type="SAM" id="MobiDB-lite"/>
    </source>
</evidence>
<feature type="compositionally biased region" description="Polar residues" evidence="1">
    <location>
        <begin position="182"/>
        <end position="233"/>
    </location>
</feature>
<dbReference type="GeneID" id="18804188"/>
<feature type="region of interest" description="Disordered" evidence="1">
    <location>
        <begin position="182"/>
        <end position="237"/>
    </location>
</feature>
<gene>
    <name evidence="2" type="ORF">STEHIDRAFT_172973</name>
</gene>
<dbReference type="EMBL" id="JH687400">
    <property type="protein sequence ID" value="EIM80041.1"/>
    <property type="molecule type" value="Genomic_DNA"/>
</dbReference>
<evidence type="ECO:0000313" key="2">
    <source>
        <dbReference type="EMBL" id="EIM80041.1"/>
    </source>
</evidence>
<dbReference type="Proteomes" id="UP000053927">
    <property type="component" value="Unassembled WGS sequence"/>
</dbReference>
<feature type="region of interest" description="Disordered" evidence="1">
    <location>
        <begin position="260"/>
        <end position="293"/>
    </location>
</feature>
<sequence length="463" mass="49553">MASSSPFIVSSSSFSRSTLPCPATSTAEAEVEMPTVCLSGGPNRPEVEPENEETMTPSSDSSSSFALSVLSQSSSSSIASSAALCVPSSVLPIEVAIVQTQYTGAPRRVPAVFFLTGMFGQEIKPHVKSSPSQSNLFLASDSSLPSFIPHSNVHPASAFSSSTSPTSSFSIGQHVSEMCGNWRNTASENNKPTSKPSPNGQATSLSSNAHLNNTARSKHVTQTLHQTKSQSKPSAIIHSNKPSAFATLTNTSESLSTSAFASNTSPVSKSSTPANEQPLHTSNLRSPSLRGSTSGMINTHELNALTSLSRIGKRAHSSAFMDEYVSPAPPFSLIDRIEPRAMESTTLPARKRPHCFTGANTDSGTVPWSKVILNRARTAADGLLDRMKLDDDGDEEDDIDRNIVKAEQKEDILSSPAPSSLYQVNEQRMEDTQLRCSTTVKTETVYDIGLRSSAFRTSSRRRF</sequence>
<proteinExistence type="predicted"/>
<accession>R7RXD6</accession>
<organism evidence="2 3">
    <name type="scientific">Stereum hirsutum (strain FP-91666)</name>
    <name type="common">White-rot fungus</name>
    <dbReference type="NCBI Taxonomy" id="721885"/>
    <lineage>
        <taxon>Eukaryota</taxon>
        <taxon>Fungi</taxon>
        <taxon>Dikarya</taxon>
        <taxon>Basidiomycota</taxon>
        <taxon>Agaricomycotina</taxon>
        <taxon>Agaricomycetes</taxon>
        <taxon>Russulales</taxon>
        <taxon>Stereaceae</taxon>
        <taxon>Stereum</taxon>
    </lineage>
</organism>
<protein>
    <submittedName>
        <fullName evidence="2">Uncharacterized protein</fullName>
    </submittedName>
</protein>
<dbReference type="RefSeq" id="XP_007311018.1">
    <property type="nucleotide sequence ID" value="XM_007310956.1"/>
</dbReference>
<feature type="compositionally biased region" description="Low complexity" evidence="1">
    <location>
        <begin position="1"/>
        <end position="17"/>
    </location>
</feature>